<proteinExistence type="predicted"/>
<name>A0A0K0FZQ3_STRVS</name>
<dbReference type="WBParaSite" id="SVE_1793300.1">
    <property type="protein sequence ID" value="SVE_1793300.1"/>
    <property type="gene ID" value="SVE_1793300"/>
</dbReference>
<reference evidence="3" key="2">
    <citation type="submission" date="2015-08" db="UniProtKB">
        <authorList>
            <consortium name="WormBaseParasite"/>
        </authorList>
    </citation>
    <scope>IDENTIFICATION</scope>
</reference>
<reference evidence="2" key="1">
    <citation type="submission" date="2014-07" db="EMBL/GenBank/DDBJ databases">
        <authorList>
            <person name="Martin A.A"/>
            <person name="De Silva N."/>
        </authorList>
    </citation>
    <scope>NUCLEOTIDE SEQUENCE</scope>
</reference>
<dbReference type="AlphaFoldDB" id="A0A0K0FZQ3"/>
<keyword evidence="1" id="KW-0472">Membrane</keyword>
<dbReference type="Proteomes" id="UP000035680">
    <property type="component" value="Unassembled WGS sequence"/>
</dbReference>
<evidence type="ECO:0000313" key="2">
    <source>
        <dbReference type="Proteomes" id="UP000035680"/>
    </source>
</evidence>
<keyword evidence="1" id="KW-0812">Transmembrane</keyword>
<evidence type="ECO:0000256" key="1">
    <source>
        <dbReference type="SAM" id="Phobius"/>
    </source>
</evidence>
<keyword evidence="1" id="KW-1133">Transmembrane helix</keyword>
<keyword evidence="2" id="KW-1185">Reference proteome</keyword>
<evidence type="ECO:0000313" key="3">
    <source>
        <dbReference type="WBParaSite" id="SVE_1793300.1"/>
    </source>
</evidence>
<accession>A0A0K0FZQ3</accession>
<organism evidence="2 3">
    <name type="scientific">Strongyloides venezuelensis</name>
    <name type="common">Threadworm</name>
    <dbReference type="NCBI Taxonomy" id="75913"/>
    <lineage>
        <taxon>Eukaryota</taxon>
        <taxon>Metazoa</taxon>
        <taxon>Ecdysozoa</taxon>
        <taxon>Nematoda</taxon>
        <taxon>Chromadorea</taxon>
        <taxon>Rhabditida</taxon>
        <taxon>Tylenchina</taxon>
        <taxon>Panagrolaimomorpha</taxon>
        <taxon>Strongyloidoidea</taxon>
        <taxon>Strongyloididae</taxon>
        <taxon>Strongyloides</taxon>
    </lineage>
</organism>
<sequence length="708" mass="80478">MDEIQLRNPLKPSASFSYIMNISFKILYFKTIKSSKLTSICPFGFSISATTKMEKYKKLIAAIMKIVKDCKLTLNGVEHILNIKHVAGDNYMLGYFFQTDISFESLSSNSCRLCKHHGNNWHLLNRISANDNEYLRVESTNPNLPLELSYTVDTLHDIEEGLIAYANVVILNILVNIYGVNEYEIENYAIKYVKENKLTYIRKSITGVKIKNKISPLSNNKCIQRNKFSMSGAQQVSLLKTLISFIKKNRRLFCLSNNNIFNALLSFAESLNEIQVITSLHGLTDDDILKLEENIDIYFNARPVLIHENYDITLKEHLILHYPEVFKKNRTDFTVFSSKRRLFCLSNSNIFNALLSFAESLNEIQVITSLHGLTDDDIHKLEENIDIYFNARPVLIHENYDITLKEHLILHYPEVFKKNRTDFTVFSSKRTMKTISYIVLISILLAPSVYSLIVCPYFIKIEEFIPFPPMSVICDLIGQENYVEYYVYYIKANFTTETCTYSPLTKAFISPKVIIAVDNKTIYRRGPESHTIRPPCIPTRAEYLTGDLKLEDSFKNAACSNFLDEAANISSGSSTYEEKLKFIRRVTASDGIIGDIQDGRIYYASCGIINQPVVGKDIIECDCFYGALVTTSDGKGWYSKNGLDVIGKAKVDECIRHTNSPLTIKQSIGFISNSGGTYDNENFFPKILSSLWSSKKKGLLAAGDIAQG</sequence>
<feature type="transmembrane region" description="Helical" evidence="1">
    <location>
        <begin position="437"/>
        <end position="459"/>
    </location>
</feature>
<protein>
    <submittedName>
        <fullName evidence="3">Glyco_trans_2-like domain-containing protein</fullName>
    </submittedName>
</protein>